<feature type="binding site" evidence="3">
    <location>
        <position position="95"/>
    </location>
    <ligand>
        <name>Cu cation</name>
        <dbReference type="ChEBI" id="CHEBI:23378"/>
    </ligand>
</feature>
<evidence type="ECO:0000256" key="5">
    <source>
        <dbReference type="SAM" id="Phobius"/>
    </source>
</evidence>
<keyword evidence="2 3" id="KW-0186">Copper</keyword>
<dbReference type="PROSITE" id="PS51352">
    <property type="entry name" value="THIOREDOXIN_2"/>
    <property type="match status" value="1"/>
</dbReference>
<gene>
    <name evidence="7" type="ORF">EZV76_09475</name>
</gene>
<evidence type="ECO:0000256" key="1">
    <source>
        <dbReference type="ARBA" id="ARBA00010996"/>
    </source>
</evidence>
<dbReference type="Gene3D" id="3.40.30.10">
    <property type="entry name" value="Glutaredoxin"/>
    <property type="match status" value="1"/>
</dbReference>
<keyword evidence="8" id="KW-1185">Reference proteome</keyword>
<proteinExistence type="inferred from homology"/>
<evidence type="ECO:0000313" key="7">
    <source>
        <dbReference type="EMBL" id="THV59779.1"/>
    </source>
</evidence>
<sequence length="221" mass="24965">MRKPSSPKQNGSKIPMALIVLGILAVVYSIFKKNSKLPVLGPKDFNAELVDVSFQNNAAPHRVANFELINQNGEIITQEDYGDKIYVTDFFFTRCPSICPIMTNHMEQLQEVFRDTPDVMFLSISVTPEMDSVPILKEYALRNGVLDSKWNITTGNKELIYNLARKSYFAAVDYGDGGLQDFIHTPNFVLVDKKKQIRGVYDGTNNDEIHKLIDAIKTLTE</sequence>
<keyword evidence="3" id="KW-0479">Metal-binding</keyword>
<dbReference type="EMBL" id="SNTZ01000003">
    <property type="protein sequence ID" value="THV59779.1"/>
    <property type="molecule type" value="Genomic_DNA"/>
</dbReference>
<feature type="binding site" evidence="3">
    <location>
        <position position="184"/>
    </location>
    <ligand>
        <name>Cu cation</name>
        <dbReference type="ChEBI" id="CHEBI:23378"/>
    </ligand>
</feature>
<name>A0A4S8RWQ7_9FLAO</name>
<comment type="caution">
    <text evidence="7">The sequence shown here is derived from an EMBL/GenBank/DDBJ whole genome shotgun (WGS) entry which is preliminary data.</text>
</comment>
<dbReference type="Pfam" id="PF02630">
    <property type="entry name" value="SCO1-SenC"/>
    <property type="match status" value="1"/>
</dbReference>
<dbReference type="PANTHER" id="PTHR12151:SF25">
    <property type="entry name" value="LINALOOL DEHYDRATASE_ISOMERASE DOMAIN-CONTAINING PROTEIN"/>
    <property type="match status" value="1"/>
</dbReference>
<dbReference type="InterPro" id="IPR013766">
    <property type="entry name" value="Thioredoxin_domain"/>
</dbReference>
<keyword evidence="5" id="KW-0812">Transmembrane</keyword>
<comment type="similarity">
    <text evidence="1">Belongs to the SCO1/2 family.</text>
</comment>
<evidence type="ECO:0000313" key="8">
    <source>
        <dbReference type="Proteomes" id="UP000310406"/>
    </source>
</evidence>
<accession>A0A4S8RWQ7</accession>
<reference evidence="7 8" key="1">
    <citation type="submission" date="2019-03" db="EMBL/GenBank/DDBJ databases">
        <title>Muricauda SCR12 sp.nov, a marine bacterium isolated from Pacific Ocean:the Okinawa trough.</title>
        <authorList>
            <person name="Liu L."/>
        </authorList>
    </citation>
    <scope>NUCLEOTIDE SEQUENCE [LARGE SCALE GENOMIC DNA]</scope>
    <source>
        <strain evidence="7 8">SCR12</strain>
    </source>
</reference>
<dbReference type="RefSeq" id="WP_136566296.1">
    <property type="nucleotide sequence ID" value="NZ_SNTZ01000003.1"/>
</dbReference>
<dbReference type="GO" id="GO:0046872">
    <property type="term" value="F:metal ion binding"/>
    <property type="evidence" value="ECO:0007669"/>
    <property type="project" value="UniProtKB-KW"/>
</dbReference>
<dbReference type="CDD" id="cd02968">
    <property type="entry name" value="SCO"/>
    <property type="match status" value="1"/>
</dbReference>
<dbReference type="InterPro" id="IPR036249">
    <property type="entry name" value="Thioredoxin-like_sf"/>
</dbReference>
<keyword evidence="5" id="KW-0472">Membrane</keyword>
<feature type="binding site" evidence="3">
    <location>
        <position position="99"/>
    </location>
    <ligand>
        <name>Cu cation</name>
        <dbReference type="ChEBI" id="CHEBI:23378"/>
    </ligand>
</feature>
<dbReference type="AlphaFoldDB" id="A0A4S8RWQ7"/>
<feature type="disulfide bond" description="Redox-active" evidence="4">
    <location>
        <begin position="95"/>
        <end position="99"/>
    </location>
</feature>
<evidence type="ECO:0000256" key="2">
    <source>
        <dbReference type="ARBA" id="ARBA00023008"/>
    </source>
</evidence>
<dbReference type="Proteomes" id="UP000310406">
    <property type="component" value="Unassembled WGS sequence"/>
</dbReference>
<dbReference type="OrthoDB" id="9811998at2"/>
<feature type="transmembrane region" description="Helical" evidence="5">
    <location>
        <begin position="12"/>
        <end position="31"/>
    </location>
</feature>
<evidence type="ECO:0000256" key="4">
    <source>
        <dbReference type="PIRSR" id="PIRSR603782-2"/>
    </source>
</evidence>
<dbReference type="SUPFAM" id="SSF52833">
    <property type="entry name" value="Thioredoxin-like"/>
    <property type="match status" value="1"/>
</dbReference>
<keyword evidence="5" id="KW-1133">Transmembrane helix</keyword>
<dbReference type="PANTHER" id="PTHR12151">
    <property type="entry name" value="ELECTRON TRANSPORT PROTIN SCO1/SENC FAMILY MEMBER"/>
    <property type="match status" value="1"/>
</dbReference>
<protein>
    <submittedName>
        <fullName evidence="7">SCO family protein</fullName>
    </submittedName>
</protein>
<evidence type="ECO:0000256" key="3">
    <source>
        <dbReference type="PIRSR" id="PIRSR603782-1"/>
    </source>
</evidence>
<feature type="domain" description="Thioredoxin" evidence="6">
    <location>
        <begin position="57"/>
        <end position="218"/>
    </location>
</feature>
<keyword evidence="4" id="KW-1015">Disulfide bond</keyword>
<dbReference type="InterPro" id="IPR003782">
    <property type="entry name" value="SCO1/SenC"/>
</dbReference>
<organism evidence="7 8">
    <name type="scientific">Flagellimonas alvinocaridis</name>
    <dbReference type="NCBI Taxonomy" id="2530200"/>
    <lineage>
        <taxon>Bacteria</taxon>
        <taxon>Pseudomonadati</taxon>
        <taxon>Bacteroidota</taxon>
        <taxon>Flavobacteriia</taxon>
        <taxon>Flavobacteriales</taxon>
        <taxon>Flavobacteriaceae</taxon>
        <taxon>Flagellimonas</taxon>
    </lineage>
</organism>
<evidence type="ECO:0000259" key="6">
    <source>
        <dbReference type="PROSITE" id="PS51352"/>
    </source>
</evidence>